<reference evidence="3 4" key="1">
    <citation type="submission" date="2019-11" db="EMBL/GenBank/DDBJ databases">
        <title>Whole genome sequence of Oryza granulata.</title>
        <authorList>
            <person name="Li W."/>
        </authorList>
    </citation>
    <scope>NUCLEOTIDE SEQUENCE [LARGE SCALE GENOMIC DNA]</scope>
    <source>
        <strain evidence="4">cv. Menghai</strain>
        <tissue evidence="3">Leaf</tissue>
    </source>
</reference>
<dbReference type="OrthoDB" id="674670at2759"/>
<organism evidence="3 4">
    <name type="scientific">Oryza meyeriana var. granulata</name>
    <dbReference type="NCBI Taxonomy" id="110450"/>
    <lineage>
        <taxon>Eukaryota</taxon>
        <taxon>Viridiplantae</taxon>
        <taxon>Streptophyta</taxon>
        <taxon>Embryophyta</taxon>
        <taxon>Tracheophyta</taxon>
        <taxon>Spermatophyta</taxon>
        <taxon>Magnoliopsida</taxon>
        <taxon>Liliopsida</taxon>
        <taxon>Poales</taxon>
        <taxon>Poaceae</taxon>
        <taxon>BOP clade</taxon>
        <taxon>Oryzoideae</taxon>
        <taxon>Oryzeae</taxon>
        <taxon>Oryzinae</taxon>
        <taxon>Oryza</taxon>
        <taxon>Oryza meyeriana</taxon>
    </lineage>
</organism>
<proteinExistence type="predicted"/>
<dbReference type="InterPro" id="IPR012337">
    <property type="entry name" value="RNaseH-like_sf"/>
</dbReference>
<feature type="compositionally biased region" description="Polar residues" evidence="1">
    <location>
        <begin position="37"/>
        <end position="52"/>
    </location>
</feature>
<comment type="caution">
    <text evidence="3">The sequence shown here is derived from an EMBL/GenBank/DDBJ whole genome shotgun (WGS) entry which is preliminary data.</text>
</comment>
<protein>
    <recommendedName>
        <fullName evidence="2">Integrase catalytic domain-containing protein</fullName>
    </recommendedName>
</protein>
<evidence type="ECO:0000313" key="4">
    <source>
        <dbReference type="Proteomes" id="UP000479710"/>
    </source>
</evidence>
<evidence type="ECO:0000256" key="1">
    <source>
        <dbReference type="SAM" id="MobiDB-lite"/>
    </source>
</evidence>
<dbReference type="EMBL" id="SPHZ02000012">
    <property type="protein sequence ID" value="KAF0887499.1"/>
    <property type="molecule type" value="Genomic_DNA"/>
</dbReference>
<keyword evidence="4" id="KW-1185">Reference proteome</keyword>
<dbReference type="InterPro" id="IPR001584">
    <property type="entry name" value="Integrase_cat-core"/>
</dbReference>
<dbReference type="Gene3D" id="3.30.420.10">
    <property type="entry name" value="Ribonuclease H-like superfamily/Ribonuclease H"/>
    <property type="match status" value="1"/>
</dbReference>
<dbReference type="PROSITE" id="PS50994">
    <property type="entry name" value="INTEGRASE"/>
    <property type="match status" value="1"/>
</dbReference>
<dbReference type="GO" id="GO:0015074">
    <property type="term" value="P:DNA integration"/>
    <property type="evidence" value="ECO:0007669"/>
    <property type="project" value="InterPro"/>
</dbReference>
<feature type="domain" description="Integrase catalytic" evidence="2">
    <location>
        <begin position="1"/>
        <end position="52"/>
    </location>
</feature>
<name>A0A6G1BHM1_9ORYZ</name>
<evidence type="ECO:0000313" key="3">
    <source>
        <dbReference type="EMBL" id="KAF0887499.1"/>
    </source>
</evidence>
<dbReference type="InterPro" id="IPR036397">
    <property type="entry name" value="RNaseH_sf"/>
</dbReference>
<accession>A0A6G1BHM1</accession>
<dbReference type="PANTHER" id="PTHR37984:SF5">
    <property type="entry name" value="PROTEIN NYNRIN-LIKE"/>
    <property type="match status" value="1"/>
</dbReference>
<dbReference type="PANTHER" id="PTHR37984">
    <property type="entry name" value="PROTEIN CBG26694"/>
    <property type="match status" value="1"/>
</dbReference>
<dbReference type="Proteomes" id="UP000479710">
    <property type="component" value="Unassembled WGS sequence"/>
</dbReference>
<feature type="region of interest" description="Disordered" evidence="1">
    <location>
        <begin position="37"/>
        <end position="57"/>
    </location>
</feature>
<dbReference type="GO" id="GO:0003676">
    <property type="term" value="F:nucleic acid binding"/>
    <property type="evidence" value="ECO:0007669"/>
    <property type="project" value="InterPro"/>
</dbReference>
<evidence type="ECO:0000259" key="2">
    <source>
        <dbReference type="PROSITE" id="PS50994"/>
    </source>
</evidence>
<dbReference type="AlphaFoldDB" id="A0A6G1BHM1"/>
<sequence>MPQSMVSDRDPVFMSTFWRELMRLMGTKLHMTTAFHPQSDGQSEAANHSAMATTVGDGFGHSDNDGVRIWSLQRRWVLDAASMTIATTVSIRSGLDSHDDCWG</sequence>
<dbReference type="InterPro" id="IPR050951">
    <property type="entry name" value="Retrovirus_Pol_polyprotein"/>
</dbReference>
<dbReference type="SUPFAM" id="SSF53098">
    <property type="entry name" value="Ribonuclease H-like"/>
    <property type="match status" value="1"/>
</dbReference>
<gene>
    <name evidence="3" type="ORF">E2562_002230</name>
</gene>